<evidence type="ECO:0000313" key="1">
    <source>
        <dbReference type="EMBL" id="ABP36688.1"/>
    </source>
</evidence>
<gene>
    <name evidence="1" type="ordered locus">Cvib_0673</name>
</gene>
<sequence>MELLSVQIDGRDYSLEVRRANQSAAQSVKLLVPTFLVSDIGFHIARVCIESIKRFTRCEHEIWVIDNNSPEEHYRKLLDIDGINLVRNTCEPVNPRVPLPKKKGLLGLLGKKDAPSQGIDGSYANAIALEIGMRLINPDTLTVLALHSDTLVTKEGWLEYLRSKMNDRVRAVGCFRDNIRINALHISGLLFDFQLYKRLGVSMLPNIRQRLNEGLPEYDVGDAVSYCFEKNGYSLYGCVNTHNDTKVIEWVATGSVYDVPVVRVFNDQREVFFLHLGRGTPKATGQYNKEGRLLAEEWVDYAEGIIGV</sequence>
<dbReference type="EMBL" id="CP000607">
    <property type="protein sequence ID" value="ABP36688.1"/>
    <property type="molecule type" value="Genomic_DNA"/>
</dbReference>
<name>A4SDX9_CHLPM</name>
<dbReference type="eggNOG" id="COG1216">
    <property type="taxonomic scope" value="Bacteria"/>
</dbReference>
<evidence type="ECO:0008006" key="2">
    <source>
        <dbReference type="Google" id="ProtNLM"/>
    </source>
</evidence>
<accession>A4SDX9</accession>
<proteinExistence type="predicted"/>
<reference evidence="1" key="1">
    <citation type="submission" date="2007-03" db="EMBL/GenBank/DDBJ databases">
        <title>Complete sequence of Prosthecochloris vibrioformis DSM 265.</title>
        <authorList>
            <consortium name="US DOE Joint Genome Institute"/>
            <person name="Copeland A."/>
            <person name="Lucas S."/>
            <person name="Lapidus A."/>
            <person name="Barry K."/>
            <person name="Detter J.C."/>
            <person name="Glavina del Rio T."/>
            <person name="Hammon N."/>
            <person name="Israni S."/>
            <person name="Pitluck S."/>
            <person name="Schmutz J."/>
            <person name="Larimer F."/>
            <person name="Land M."/>
            <person name="Hauser L."/>
            <person name="Mikhailova N."/>
            <person name="Li T."/>
            <person name="Overmann J."/>
            <person name="Schuster S.C."/>
            <person name="Bryant D.A."/>
            <person name="Richardson P."/>
        </authorList>
    </citation>
    <scope>NUCLEOTIDE SEQUENCE [LARGE SCALE GENOMIC DNA]</scope>
    <source>
        <strain evidence="1">DSM 265</strain>
    </source>
</reference>
<organism evidence="1">
    <name type="scientific">Chlorobium phaeovibrioides (strain DSM 265 / 1930)</name>
    <name type="common">Prosthecochloris vibrioformis (strain DSM 265)</name>
    <dbReference type="NCBI Taxonomy" id="290318"/>
    <lineage>
        <taxon>Bacteria</taxon>
        <taxon>Pseudomonadati</taxon>
        <taxon>Chlorobiota</taxon>
        <taxon>Chlorobiia</taxon>
        <taxon>Chlorobiales</taxon>
        <taxon>Chlorobiaceae</taxon>
        <taxon>Chlorobium/Pelodictyon group</taxon>
        <taxon>Chlorobium</taxon>
    </lineage>
</organism>
<dbReference type="SUPFAM" id="SSF53448">
    <property type="entry name" value="Nucleotide-diphospho-sugar transferases"/>
    <property type="match status" value="1"/>
</dbReference>
<dbReference type="InterPro" id="IPR029044">
    <property type="entry name" value="Nucleotide-diphossugar_trans"/>
</dbReference>
<protein>
    <recommendedName>
        <fullName evidence="2">Glycosyltransferase family 2 protein</fullName>
    </recommendedName>
</protein>
<dbReference type="OrthoDB" id="163232at2"/>
<dbReference type="HOGENOM" id="CLU_1018340_0_0_10"/>
<dbReference type="KEGG" id="pvi:Cvib_0673"/>
<dbReference type="AlphaFoldDB" id="A4SDX9"/>